<gene>
    <name evidence="2" type="ORF">B0A52_01991</name>
</gene>
<comment type="caution">
    <text evidence="2">The sequence shown here is derived from an EMBL/GenBank/DDBJ whole genome shotgun (WGS) entry which is preliminary data.</text>
</comment>
<feature type="compositionally biased region" description="Polar residues" evidence="1">
    <location>
        <begin position="41"/>
        <end position="57"/>
    </location>
</feature>
<dbReference type="AlphaFoldDB" id="A0A438NEK2"/>
<dbReference type="OrthoDB" id="5421702at2759"/>
<protein>
    <submittedName>
        <fullName evidence="2">Uncharacterized protein</fullName>
    </submittedName>
</protein>
<proteinExistence type="predicted"/>
<organism evidence="2 3">
    <name type="scientific">Exophiala mesophila</name>
    <name type="common">Black yeast-like fungus</name>
    <dbReference type="NCBI Taxonomy" id="212818"/>
    <lineage>
        <taxon>Eukaryota</taxon>
        <taxon>Fungi</taxon>
        <taxon>Dikarya</taxon>
        <taxon>Ascomycota</taxon>
        <taxon>Pezizomycotina</taxon>
        <taxon>Eurotiomycetes</taxon>
        <taxon>Chaetothyriomycetidae</taxon>
        <taxon>Chaetothyriales</taxon>
        <taxon>Herpotrichiellaceae</taxon>
        <taxon>Exophiala</taxon>
    </lineage>
</organism>
<sequence length="379" mass="43444">MRSASPSAYSNSSYEPTIDERTDSPEEPDAPDNHERRYGSANGQHASTKVEQDDFSSTNIDSCDKAAMGSARPLTAKSNVCDHLISGRRDFHHLSYFNTYVMQKTATPPAVSLALIKTNAGKPGMDEDIHLIRLAMARNAMGYIDPVIYNGPKEHLYTLWGTKLQEAVTGYCRKLYRPVGSWMHDSYKPDEDVPVIARELYSSTEVVLNSVVKRHNFLVCATHEWQNRDDYKAFLRPRKRKLERDENWQLKYPLPKSRLSECWNAAEDDLPIEQEQPGDDWRDRVAALDGRNKPLNDWAGEVKNEVLDEYPAQQERQSDWKAKLAVLDEWKGSLENWADEVADGDDVEPRSQPRPSRLNGQDDRRLEPWLTGPWRKVNK</sequence>
<evidence type="ECO:0000313" key="2">
    <source>
        <dbReference type="EMBL" id="RVX74159.1"/>
    </source>
</evidence>
<accession>A0A438NEK2</accession>
<dbReference type="EMBL" id="NAJM01000005">
    <property type="protein sequence ID" value="RVX74159.1"/>
    <property type="molecule type" value="Genomic_DNA"/>
</dbReference>
<reference evidence="2 3" key="1">
    <citation type="submission" date="2017-03" db="EMBL/GenBank/DDBJ databases">
        <title>Genomes of endolithic fungi from Antarctica.</title>
        <authorList>
            <person name="Coleine C."/>
            <person name="Masonjones S."/>
            <person name="Stajich J.E."/>
        </authorList>
    </citation>
    <scope>NUCLEOTIDE SEQUENCE [LARGE SCALE GENOMIC DNA]</scope>
    <source>
        <strain evidence="2 3">CCFEE 6314</strain>
    </source>
</reference>
<feature type="region of interest" description="Disordered" evidence="1">
    <location>
        <begin position="341"/>
        <end position="379"/>
    </location>
</feature>
<name>A0A438NEK2_EXOME</name>
<dbReference type="Proteomes" id="UP000288859">
    <property type="component" value="Unassembled WGS sequence"/>
</dbReference>
<feature type="region of interest" description="Disordered" evidence="1">
    <location>
        <begin position="1"/>
        <end position="57"/>
    </location>
</feature>
<evidence type="ECO:0000256" key="1">
    <source>
        <dbReference type="SAM" id="MobiDB-lite"/>
    </source>
</evidence>
<feature type="compositionally biased region" description="Low complexity" evidence="1">
    <location>
        <begin position="1"/>
        <end position="14"/>
    </location>
</feature>
<evidence type="ECO:0000313" key="3">
    <source>
        <dbReference type="Proteomes" id="UP000288859"/>
    </source>
</evidence>